<dbReference type="RefSeq" id="WP_119743849.1">
    <property type="nucleotide sequence ID" value="NZ_QVRA01000002.1"/>
</dbReference>
<keyword evidence="1" id="KW-1133">Transmembrane helix</keyword>
<dbReference type="EMBL" id="QVRA01000002">
    <property type="protein sequence ID" value="RJG57132.1"/>
    <property type="molecule type" value="Genomic_DNA"/>
</dbReference>
<reference evidence="2 3" key="1">
    <citation type="submission" date="2018-08" db="EMBL/GenBank/DDBJ databases">
        <title>Sphingobium sp. EO9.</title>
        <authorList>
            <person name="Park Y."/>
            <person name="Kim K.H."/>
            <person name="Jeon C.O."/>
        </authorList>
    </citation>
    <scope>NUCLEOTIDE SEQUENCE [LARGE SCALE GENOMIC DNA]</scope>
    <source>
        <strain evidence="2 3">EO9</strain>
    </source>
</reference>
<evidence type="ECO:0000313" key="3">
    <source>
        <dbReference type="Proteomes" id="UP000283469"/>
    </source>
</evidence>
<name>A0A418YX13_9SPHN</name>
<protein>
    <submittedName>
        <fullName evidence="2">Uncharacterized protein</fullName>
    </submittedName>
</protein>
<keyword evidence="1" id="KW-0812">Transmembrane</keyword>
<proteinExistence type="predicted"/>
<gene>
    <name evidence="2" type="ORF">D0Z70_02620</name>
</gene>
<sequence>MRKAFWKYAYWRYQNRPINPLVEWALIVWGVFWILPNALAFMLRFDAVATDVRAYAWLAVGIVLLAAGLARRTIRKAQVIGGQSALYRKRLEVLNG</sequence>
<feature type="transmembrane region" description="Helical" evidence="1">
    <location>
        <begin position="54"/>
        <end position="70"/>
    </location>
</feature>
<dbReference type="AlphaFoldDB" id="A0A418YX13"/>
<dbReference type="OrthoDB" id="7577072at2"/>
<organism evidence="2 3">
    <name type="scientific">Sphingobium terrigena</name>
    <dbReference type="NCBI Taxonomy" id="2304063"/>
    <lineage>
        <taxon>Bacteria</taxon>
        <taxon>Pseudomonadati</taxon>
        <taxon>Pseudomonadota</taxon>
        <taxon>Alphaproteobacteria</taxon>
        <taxon>Sphingomonadales</taxon>
        <taxon>Sphingomonadaceae</taxon>
        <taxon>Sphingobium</taxon>
    </lineage>
</organism>
<accession>A0A418YX13</accession>
<evidence type="ECO:0000313" key="2">
    <source>
        <dbReference type="EMBL" id="RJG57132.1"/>
    </source>
</evidence>
<dbReference type="Proteomes" id="UP000283469">
    <property type="component" value="Unassembled WGS sequence"/>
</dbReference>
<evidence type="ECO:0000256" key="1">
    <source>
        <dbReference type="SAM" id="Phobius"/>
    </source>
</evidence>
<feature type="transmembrane region" description="Helical" evidence="1">
    <location>
        <begin position="21"/>
        <end position="42"/>
    </location>
</feature>
<comment type="caution">
    <text evidence="2">The sequence shown here is derived from an EMBL/GenBank/DDBJ whole genome shotgun (WGS) entry which is preliminary data.</text>
</comment>
<keyword evidence="1" id="KW-0472">Membrane</keyword>
<keyword evidence="3" id="KW-1185">Reference proteome</keyword>